<protein>
    <submittedName>
        <fullName evidence="1">Uncharacterized protein</fullName>
    </submittedName>
</protein>
<dbReference type="AlphaFoldDB" id="A0ABD5QBG1"/>
<name>A0ABD5QBG1_9EURY</name>
<keyword evidence="2" id="KW-1185">Reference proteome</keyword>
<dbReference type="Gene3D" id="3.20.20.80">
    <property type="entry name" value="Glycosidases"/>
    <property type="match status" value="1"/>
</dbReference>
<reference evidence="1 2" key="1">
    <citation type="journal article" date="2019" name="Int. J. Syst. Evol. Microbiol.">
        <title>The Global Catalogue of Microorganisms (GCM) 10K type strain sequencing project: providing services to taxonomists for standard genome sequencing and annotation.</title>
        <authorList>
            <consortium name="The Broad Institute Genomics Platform"/>
            <consortium name="The Broad Institute Genome Sequencing Center for Infectious Disease"/>
            <person name="Wu L."/>
            <person name="Ma J."/>
        </authorList>
    </citation>
    <scope>NUCLEOTIDE SEQUENCE [LARGE SCALE GENOMIC DNA]</scope>
    <source>
        <strain evidence="1 2">CGMCC 1.15824</strain>
    </source>
</reference>
<proteinExistence type="predicted"/>
<dbReference type="RefSeq" id="WP_224827955.1">
    <property type="nucleotide sequence ID" value="NZ_JAIVEF010000003.1"/>
</dbReference>
<dbReference type="Proteomes" id="UP001595925">
    <property type="component" value="Unassembled WGS sequence"/>
</dbReference>
<dbReference type="EMBL" id="JBHSJG010000005">
    <property type="protein sequence ID" value="MFC4986469.1"/>
    <property type="molecule type" value="Genomic_DNA"/>
</dbReference>
<accession>A0ABD5QBG1</accession>
<gene>
    <name evidence="1" type="ORF">ACFPFO_01495</name>
</gene>
<organism evidence="1 2">
    <name type="scientific">Saliphagus infecundisoli</name>
    <dbReference type="NCBI Taxonomy" id="1849069"/>
    <lineage>
        <taxon>Archaea</taxon>
        <taxon>Methanobacteriati</taxon>
        <taxon>Methanobacteriota</taxon>
        <taxon>Stenosarchaea group</taxon>
        <taxon>Halobacteria</taxon>
        <taxon>Halobacteriales</taxon>
        <taxon>Natrialbaceae</taxon>
        <taxon>Saliphagus</taxon>
    </lineage>
</organism>
<evidence type="ECO:0000313" key="1">
    <source>
        <dbReference type="EMBL" id="MFC4986469.1"/>
    </source>
</evidence>
<comment type="caution">
    <text evidence="1">The sequence shown here is derived from an EMBL/GenBank/DDBJ whole genome shotgun (WGS) entry which is preliminary data.</text>
</comment>
<evidence type="ECO:0000313" key="2">
    <source>
        <dbReference type="Proteomes" id="UP001595925"/>
    </source>
</evidence>
<sequence>MPALWTYPWTLEREGLDATADRLAACGIDTVNVASHYHSVRSMNPRSPDALFHSASGACYFDPGEAFDGLAINPPVNAVGEWADPLEAIAEGLDEYGIATNAWTVCLHNTRLASANPDYRIESAFGDAHDHSLCPSHPEVRAYFASVVRAARERGVSAIHLESVGFPSAFHDHGADFGHPKRQTIASTAGEILLSQCFCDGCRAAAEDHPIDLERARAKVRELLADPFADPTASPPPLEDLVADDPLVADLFEFRAAVIENLLAELDDAGGSTPLTYYVMEAAGADPDDLLGTGVRFDALENHVDRLLAICYVADPDVARERIGAIDAGTRLPTDAGITLDPTVIGSEDEFRELADAVREEAEGVSIYHDTLATETHLEWLESAFA</sequence>